<dbReference type="InterPro" id="IPR032710">
    <property type="entry name" value="NTF2-like_dom_sf"/>
</dbReference>
<evidence type="ECO:0000256" key="7">
    <source>
        <dbReference type="ARBA" id="ARBA00022927"/>
    </source>
</evidence>
<proteinExistence type="inferred from homology"/>
<feature type="coiled-coil region" evidence="14">
    <location>
        <begin position="55"/>
        <end position="82"/>
    </location>
</feature>
<gene>
    <name evidence="17" type="primary">TIM44_2</name>
    <name evidence="17" type="ORF">IWQ60_006330</name>
</gene>
<dbReference type="SUPFAM" id="SSF54427">
    <property type="entry name" value="NTF2-like"/>
    <property type="match status" value="1"/>
</dbReference>
<evidence type="ECO:0000256" key="2">
    <source>
        <dbReference type="ARBA" id="ARBA00009597"/>
    </source>
</evidence>
<evidence type="ECO:0000256" key="13">
    <source>
        <dbReference type="PIRNR" id="PIRNR037871"/>
    </source>
</evidence>
<evidence type="ECO:0000256" key="6">
    <source>
        <dbReference type="ARBA" id="ARBA00022840"/>
    </source>
</evidence>
<dbReference type="InterPro" id="IPR007379">
    <property type="entry name" value="Tim44-like_dom"/>
</dbReference>
<evidence type="ECO:0000259" key="16">
    <source>
        <dbReference type="SMART" id="SM00978"/>
    </source>
</evidence>
<dbReference type="InterPro" id="IPR039544">
    <property type="entry name" value="Tim44-like"/>
</dbReference>
<dbReference type="PANTHER" id="PTHR10721">
    <property type="entry name" value="MITOCHONDRIAL IMPORT INNER MEMBRANE TRANSLOCASE SUBUNIT TIM44"/>
    <property type="match status" value="1"/>
</dbReference>
<dbReference type="Gene3D" id="3.10.450.240">
    <property type="match status" value="1"/>
</dbReference>
<keyword evidence="14" id="KW-0175">Coiled coil</keyword>
<comment type="function">
    <text evidence="13">Essential component of the PAM complex, a complex required for the translocation of transit peptide-containing proteins from the inner membrane into the mitochondrial matrix in an ATP-dependent manner.</text>
</comment>
<keyword evidence="7 13" id="KW-0653">Protein transport</keyword>
<evidence type="ECO:0000313" key="17">
    <source>
        <dbReference type="EMBL" id="KAJ1922734.1"/>
    </source>
</evidence>
<dbReference type="GO" id="GO:0005743">
    <property type="term" value="C:mitochondrial inner membrane"/>
    <property type="evidence" value="ECO:0007669"/>
    <property type="project" value="UniProtKB-SubCell"/>
</dbReference>
<evidence type="ECO:0000256" key="12">
    <source>
        <dbReference type="ARBA" id="ARBA00074309"/>
    </source>
</evidence>
<evidence type="ECO:0000256" key="3">
    <source>
        <dbReference type="ARBA" id="ARBA00022448"/>
    </source>
</evidence>
<evidence type="ECO:0000256" key="14">
    <source>
        <dbReference type="SAM" id="Coils"/>
    </source>
</evidence>
<dbReference type="EMBL" id="JANBPT010000376">
    <property type="protein sequence ID" value="KAJ1922734.1"/>
    <property type="molecule type" value="Genomic_DNA"/>
</dbReference>
<dbReference type="GO" id="GO:0030150">
    <property type="term" value="P:protein import into mitochondrial matrix"/>
    <property type="evidence" value="ECO:0007669"/>
    <property type="project" value="InterPro"/>
</dbReference>
<comment type="caution">
    <text evidence="17">The sequence shown here is derived from an EMBL/GenBank/DDBJ whole genome shotgun (WGS) entry which is preliminary data.</text>
</comment>
<reference evidence="17" key="1">
    <citation type="submission" date="2022-07" db="EMBL/GenBank/DDBJ databases">
        <title>Phylogenomic reconstructions and comparative analyses of Kickxellomycotina fungi.</title>
        <authorList>
            <person name="Reynolds N.K."/>
            <person name="Stajich J.E."/>
            <person name="Barry K."/>
            <person name="Grigoriev I.V."/>
            <person name="Crous P."/>
            <person name="Smith M.E."/>
        </authorList>
    </citation>
    <scope>NUCLEOTIDE SEQUENCE</scope>
    <source>
        <strain evidence="17">RSA 861</strain>
    </source>
</reference>
<evidence type="ECO:0000256" key="5">
    <source>
        <dbReference type="ARBA" id="ARBA00022792"/>
    </source>
</evidence>
<evidence type="ECO:0000313" key="18">
    <source>
        <dbReference type="Proteomes" id="UP001150569"/>
    </source>
</evidence>
<protein>
    <recommendedName>
        <fullName evidence="12 13">Mitochondrial import inner membrane translocase subunit TIM44</fullName>
    </recommendedName>
</protein>
<keyword evidence="5 13" id="KW-0999">Mitochondrion inner membrane</keyword>
<accession>A0A9W8A7G8</accession>
<sequence length="441" mass="49997">MLPLQLAVTRPMGPARLASRALQLTTTLGMRHLSHTRPTLNRDMRSPVSIFIESIKRQVKQNNEFKDNIKLLQDEKSKIAESEAMKRAREAFSKANEKTSEHSEKIKKVAEKVGQSVSETYKDISETEAAKLSKAAVHKTAKVVSSTVSAATEPIRKTETYQHVSEEVKTLVDEGTSQYGGYRTKEEREKLRQKWAKDPRRKAAQRVAANPEAGSSVVMHKDSKWKTSWDSFKENSPVMQGLFRVRQNYDESENPLISFTRSITERVGDTFTSIFSESESAQALRLFKQTLDPSFNTDQFLHEAREFIIPEVIDAYLHSDVDALKQWCSEATFNVLSAGIQAQIAQGLVSDSRVLDIRRVDMVTAKVLENDVPVIVLSFNTQEVMVFRNRVSREIVFGKEDHIELVAYAMVLTKDPDDLANPVTNGWKVLEMAKQFSRPTW</sequence>
<keyword evidence="18" id="KW-1185">Reference proteome</keyword>
<keyword evidence="9 13" id="KW-0811">Translocation</keyword>
<dbReference type="GO" id="GO:0051087">
    <property type="term" value="F:protein-folding chaperone binding"/>
    <property type="evidence" value="ECO:0007669"/>
    <property type="project" value="InterPro"/>
</dbReference>
<evidence type="ECO:0000256" key="9">
    <source>
        <dbReference type="ARBA" id="ARBA00023010"/>
    </source>
</evidence>
<dbReference type="SMART" id="SM00978">
    <property type="entry name" value="Tim44"/>
    <property type="match status" value="1"/>
</dbReference>
<dbReference type="PIRSF" id="PIRSF037871">
    <property type="entry name" value="TIM44"/>
    <property type="match status" value="1"/>
</dbReference>
<keyword evidence="3 13" id="KW-0813">Transport</keyword>
<comment type="similarity">
    <text evidence="2 13">Belongs to the Tim44 family.</text>
</comment>
<name>A0A9W8A7G8_9FUNG</name>
<evidence type="ECO:0000256" key="10">
    <source>
        <dbReference type="ARBA" id="ARBA00023128"/>
    </source>
</evidence>
<comment type="subcellular location">
    <subcellularLocation>
        <location evidence="1">Mitochondrion inner membrane</location>
        <topology evidence="1">Peripheral membrane protein</topology>
    </subcellularLocation>
</comment>
<dbReference type="Pfam" id="PF04280">
    <property type="entry name" value="Tim44"/>
    <property type="match status" value="1"/>
</dbReference>
<dbReference type="Proteomes" id="UP001150569">
    <property type="component" value="Unassembled WGS sequence"/>
</dbReference>
<keyword evidence="6" id="KW-0067">ATP-binding</keyword>
<organism evidence="17 18">
    <name type="scientific">Tieghemiomyces parasiticus</name>
    <dbReference type="NCBI Taxonomy" id="78921"/>
    <lineage>
        <taxon>Eukaryota</taxon>
        <taxon>Fungi</taxon>
        <taxon>Fungi incertae sedis</taxon>
        <taxon>Zoopagomycota</taxon>
        <taxon>Kickxellomycotina</taxon>
        <taxon>Dimargaritomycetes</taxon>
        <taxon>Dimargaritales</taxon>
        <taxon>Dimargaritaceae</taxon>
        <taxon>Tieghemiomyces</taxon>
    </lineage>
</organism>
<evidence type="ECO:0000256" key="15">
    <source>
        <dbReference type="SAM" id="MobiDB-lite"/>
    </source>
</evidence>
<keyword evidence="4" id="KW-0547">Nucleotide-binding</keyword>
<dbReference type="FunFam" id="3.10.450.240:FF:000002">
    <property type="entry name" value="Mitochondrial import inner membrane translocase subunit TIM44"/>
    <property type="match status" value="1"/>
</dbReference>
<dbReference type="OrthoDB" id="10265990at2759"/>
<dbReference type="PANTHER" id="PTHR10721:SF1">
    <property type="entry name" value="MITOCHONDRIAL IMPORT INNER MEMBRANE TRANSLOCASE SUBUNIT TIM44"/>
    <property type="match status" value="1"/>
</dbReference>
<keyword evidence="10 13" id="KW-0496">Mitochondrion</keyword>
<evidence type="ECO:0000256" key="4">
    <source>
        <dbReference type="ARBA" id="ARBA00022741"/>
    </source>
</evidence>
<evidence type="ECO:0000256" key="11">
    <source>
        <dbReference type="ARBA" id="ARBA00023136"/>
    </source>
</evidence>
<keyword evidence="11 13" id="KW-0472">Membrane</keyword>
<feature type="domain" description="Tim44-like" evidence="16">
    <location>
        <begin position="280"/>
        <end position="434"/>
    </location>
</feature>
<dbReference type="AlphaFoldDB" id="A0A9W8A7G8"/>
<feature type="region of interest" description="Disordered" evidence="15">
    <location>
        <begin position="193"/>
        <end position="217"/>
    </location>
</feature>
<dbReference type="InterPro" id="IPR017303">
    <property type="entry name" value="Tim44"/>
</dbReference>
<dbReference type="GO" id="GO:0005524">
    <property type="term" value="F:ATP binding"/>
    <property type="evidence" value="ECO:0007669"/>
    <property type="project" value="UniProtKB-KW"/>
</dbReference>
<evidence type="ECO:0000256" key="1">
    <source>
        <dbReference type="ARBA" id="ARBA00004637"/>
    </source>
</evidence>
<keyword evidence="8" id="KW-0809">Transit peptide</keyword>
<evidence type="ECO:0000256" key="8">
    <source>
        <dbReference type="ARBA" id="ARBA00022946"/>
    </source>
</evidence>